<dbReference type="AlphaFoldDB" id="X6N1L2"/>
<name>X6N1L2_RETFI</name>
<accession>X6N1L2</accession>
<keyword evidence="1" id="KW-0472">Membrane</keyword>
<sequence length="213" mass="24198">MVIKMVINIFLPWVRLANIRAFLFQCEPLKFLAGSNELNFETVGLFVNVELVILLGLFCPLIVPLCAMATISNILNFQYLLNKKTKRVTSWEENLVEKANIYKLSDEIPAFPISVLIVPFLLQQLIWVLSGALSNAHAHVIKSVFGYTFAIIDICFIVAVIVARRSHGTQILRQYRKSENESTTSVTEEGNAILQSEIEYHQIQPMETLQEEL</sequence>
<organism evidence="2 3">
    <name type="scientific">Reticulomyxa filosa</name>
    <dbReference type="NCBI Taxonomy" id="46433"/>
    <lineage>
        <taxon>Eukaryota</taxon>
        <taxon>Sar</taxon>
        <taxon>Rhizaria</taxon>
        <taxon>Retaria</taxon>
        <taxon>Foraminifera</taxon>
        <taxon>Monothalamids</taxon>
        <taxon>Reticulomyxidae</taxon>
        <taxon>Reticulomyxa</taxon>
    </lineage>
</organism>
<comment type="caution">
    <text evidence="2">The sequence shown here is derived from an EMBL/GenBank/DDBJ whole genome shotgun (WGS) entry which is preliminary data.</text>
</comment>
<evidence type="ECO:0000313" key="2">
    <source>
        <dbReference type="EMBL" id="ETO19207.1"/>
    </source>
</evidence>
<feature type="transmembrane region" description="Helical" evidence="1">
    <location>
        <begin position="110"/>
        <end position="132"/>
    </location>
</feature>
<dbReference type="Proteomes" id="UP000023152">
    <property type="component" value="Unassembled WGS sequence"/>
</dbReference>
<protein>
    <submittedName>
        <fullName evidence="2">Uncharacterized protein</fullName>
    </submittedName>
</protein>
<keyword evidence="1" id="KW-0812">Transmembrane</keyword>
<keyword evidence="3" id="KW-1185">Reference proteome</keyword>
<feature type="transmembrane region" description="Helical" evidence="1">
    <location>
        <begin position="144"/>
        <end position="163"/>
    </location>
</feature>
<gene>
    <name evidence="2" type="ORF">RFI_18022</name>
</gene>
<evidence type="ECO:0000256" key="1">
    <source>
        <dbReference type="SAM" id="Phobius"/>
    </source>
</evidence>
<proteinExistence type="predicted"/>
<evidence type="ECO:0000313" key="3">
    <source>
        <dbReference type="Proteomes" id="UP000023152"/>
    </source>
</evidence>
<dbReference type="EMBL" id="ASPP01013904">
    <property type="protein sequence ID" value="ETO19207.1"/>
    <property type="molecule type" value="Genomic_DNA"/>
</dbReference>
<reference evidence="2 3" key="1">
    <citation type="journal article" date="2013" name="Curr. Biol.">
        <title>The Genome of the Foraminiferan Reticulomyxa filosa.</title>
        <authorList>
            <person name="Glockner G."/>
            <person name="Hulsmann N."/>
            <person name="Schleicher M."/>
            <person name="Noegel A.A."/>
            <person name="Eichinger L."/>
            <person name="Gallinger C."/>
            <person name="Pawlowski J."/>
            <person name="Sierra R."/>
            <person name="Euteneuer U."/>
            <person name="Pillet L."/>
            <person name="Moustafa A."/>
            <person name="Platzer M."/>
            <person name="Groth M."/>
            <person name="Szafranski K."/>
            <person name="Schliwa M."/>
        </authorList>
    </citation>
    <scope>NUCLEOTIDE SEQUENCE [LARGE SCALE GENOMIC DNA]</scope>
</reference>
<keyword evidence="1" id="KW-1133">Transmembrane helix</keyword>
<feature type="transmembrane region" description="Helical" evidence="1">
    <location>
        <begin position="51"/>
        <end position="77"/>
    </location>
</feature>